<dbReference type="EMBL" id="BSFN01000001">
    <property type="protein sequence ID" value="GLK87461.1"/>
    <property type="molecule type" value="Genomic_DNA"/>
</dbReference>
<organism evidence="1 2">
    <name type="scientific">Pseudomonas turukhanskensis</name>
    <dbReference type="NCBI Taxonomy" id="1806536"/>
    <lineage>
        <taxon>Bacteria</taxon>
        <taxon>Pseudomonadati</taxon>
        <taxon>Pseudomonadota</taxon>
        <taxon>Gammaproteobacteria</taxon>
        <taxon>Pseudomonadales</taxon>
        <taxon>Pseudomonadaceae</taxon>
        <taxon>Pseudomonas</taxon>
    </lineage>
</organism>
<reference evidence="1" key="2">
    <citation type="submission" date="2023-01" db="EMBL/GenBank/DDBJ databases">
        <authorList>
            <person name="Sun Q."/>
            <person name="Evtushenko L."/>
        </authorList>
    </citation>
    <scope>NUCLEOTIDE SEQUENCE</scope>
    <source>
        <strain evidence="1">VKM B-2935</strain>
    </source>
</reference>
<sequence length="59" mass="6039">MSAEGGLGSKFWIPAYAGMTEVGLIKTPTATAQSPMALRGVAQLTATVGPISNGLFEIE</sequence>
<name>A0A9W6NED5_9PSED</name>
<dbReference type="AlphaFoldDB" id="A0A9W6NED5"/>
<reference evidence="1" key="1">
    <citation type="journal article" date="2014" name="Int. J. Syst. Evol. Microbiol.">
        <title>Complete genome sequence of Corynebacterium casei LMG S-19264T (=DSM 44701T), isolated from a smear-ripened cheese.</title>
        <authorList>
            <consortium name="US DOE Joint Genome Institute (JGI-PGF)"/>
            <person name="Walter F."/>
            <person name="Albersmeier A."/>
            <person name="Kalinowski J."/>
            <person name="Ruckert C."/>
        </authorList>
    </citation>
    <scope>NUCLEOTIDE SEQUENCE</scope>
    <source>
        <strain evidence="1">VKM B-2935</strain>
    </source>
</reference>
<accession>A0A9W6NED5</accession>
<proteinExistence type="predicted"/>
<dbReference type="Proteomes" id="UP001143328">
    <property type="component" value="Unassembled WGS sequence"/>
</dbReference>
<keyword evidence="2" id="KW-1185">Reference proteome</keyword>
<evidence type="ECO:0000313" key="1">
    <source>
        <dbReference type="EMBL" id="GLK87461.1"/>
    </source>
</evidence>
<comment type="caution">
    <text evidence="1">The sequence shown here is derived from an EMBL/GenBank/DDBJ whole genome shotgun (WGS) entry which is preliminary data.</text>
</comment>
<evidence type="ECO:0000313" key="2">
    <source>
        <dbReference type="Proteomes" id="UP001143328"/>
    </source>
</evidence>
<gene>
    <name evidence="1" type="ORF">GCM10017655_05230</name>
</gene>
<protein>
    <submittedName>
        <fullName evidence="1">Uncharacterized protein</fullName>
    </submittedName>
</protein>